<accession>A0ABM7GD40</accession>
<evidence type="ECO:0000313" key="1">
    <source>
        <dbReference type="EMBL" id="BBI48282.1"/>
    </source>
</evidence>
<organism evidence="1 2">
    <name type="scientific">Vreelandella olivaria</name>
    <dbReference type="NCBI Taxonomy" id="390919"/>
    <lineage>
        <taxon>Bacteria</taxon>
        <taxon>Pseudomonadati</taxon>
        <taxon>Pseudomonadota</taxon>
        <taxon>Gammaproteobacteria</taxon>
        <taxon>Oceanospirillales</taxon>
        <taxon>Halomonadaceae</taxon>
        <taxon>Vreelandella</taxon>
    </lineage>
</organism>
<reference evidence="2" key="1">
    <citation type="journal article" date="2019" name="Microbiol. Resour. Announc.">
        <title>Complete Genome Sequence of Halomonas olivaria, a Moderately Halophilic Bacterium Isolated from Olive Processing Effluents, Obtained by Nanopore Sequencing.</title>
        <authorList>
            <person name="Nagata S."/>
            <person name="Ii K.M."/>
            <person name="Tsukimi T."/>
            <person name="Miura M.C."/>
            <person name="Galipon J."/>
            <person name="Arakawa K."/>
        </authorList>
    </citation>
    <scope>NUCLEOTIDE SEQUENCE [LARGE SCALE GENOMIC DNA]</scope>
    <source>
        <strain evidence="2">TYRC17</strain>
    </source>
</reference>
<sequence>MLAYNRRFTPPAINGNIMNADLDALHPYPFEKLAALKAELTPRLT</sequence>
<proteinExistence type="predicted"/>
<gene>
    <name evidence="1" type="ORF">HORIV_07030</name>
</gene>
<name>A0ABM7GD40_9GAMM</name>
<dbReference type="EMBL" id="AP019416">
    <property type="protein sequence ID" value="BBI48282.1"/>
    <property type="molecule type" value="Genomic_DNA"/>
</dbReference>
<evidence type="ECO:0000313" key="2">
    <source>
        <dbReference type="Proteomes" id="UP000289555"/>
    </source>
</evidence>
<dbReference type="Proteomes" id="UP000289555">
    <property type="component" value="Chromosome"/>
</dbReference>
<protein>
    <submittedName>
        <fullName evidence="1">Uncharacterized protein</fullName>
    </submittedName>
</protein>
<keyword evidence="2" id="KW-1185">Reference proteome</keyword>